<evidence type="ECO:0000256" key="1">
    <source>
        <dbReference type="SAM" id="Coils"/>
    </source>
</evidence>
<name>A0A6S6T1C1_9GAMM</name>
<proteinExistence type="predicted"/>
<organism evidence="2">
    <name type="scientific">uncultured Thiotrichaceae bacterium</name>
    <dbReference type="NCBI Taxonomy" id="298394"/>
    <lineage>
        <taxon>Bacteria</taxon>
        <taxon>Pseudomonadati</taxon>
        <taxon>Pseudomonadota</taxon>
        <taxon>Gammaproteobacteria</taxon>
        <taxon>Thiotrichales</taxon>
        <taxon>Thiotrichaceae</taxon>
        <taxon>environmental samples</taxon>
    </lineage>
</organism>
<evidence type="ECO:0000313" key="2">
    <source>
        <dbReference type="EMBL" id="CAA6812412.1"/>
    </source>
</evidence>
<feature type="coiled-coil region" evidence="1">
    <location>
        <begin position="91"/>
        <end position="118"/>
    </location>
</feature>
<sequence>MSISDSRVSRVAMAMLMVLLLISRRKAVRVRVVIRAYLIVKGVLNKYMLIPVAPQKPLISKISPGFTRVKLAGDDWVYNIDKSGSKEHEMKESLQKSVESLRAERDELRLQMHLGEMELKDTEEWEQAESYWEQLEAKLVHMGYELKDELQELKEGASKSLWKLHVQAKDEAHDLGKQLEELQQSARDQLLKLGVQAEEETHDLGEMLDTLQKKAAYTLDDLKLEIEEELHEANDEISKIYQRVRQYWR</sequence>
<reference evidence="2" key="1">
    <citation type="submission" date="2020-01" db="EMBL/GenBank/DDBJ databases">
        <authorList>
            <person name="Meier V. D."/>
            <person name="Meier V D."/>
        </authorList>
    </citation>
    <scope>NUCLEOTIDE SEQUENCE</scope>
    <source>
        <strain evidence="2">HLG_WM_MAG_08</strain>
    </source>
</reference>
<protein>
    <submittedName>
        <fullName evidence="2">Uncharacterized protein</fullName>
    </submittedName>
</protein>
<keyword evidence="1" id="KW-0175">Coiled coil</keyword>
<dbReference type="EMBL" id="CACVAV010000200">
    <property type="protein sequence ID" value="CAA6812412.1"/>
    <property type="molecule type" value="Genomic_DNA"/>
</dbReference>
<accession>A0A6S6T1C1</accession>
<gene>
    <name evidence="2" type="ORF">HELGO_WM97520</name>
</gene>
<dbReference type="AlphaFoldDB" id="A0A6S6T1C1"/>